<dbReference type="InterPro" id="IPR051070">
    <property type="entry name" value="NF-kappa-B_inhibitor"/>
</dbReference>
<evidence type="ECO:0000256" key="3">
    <source>
        <dbReference type="PROSITE-ProRule" id="PRU00023"/>
    </source>
</evidence>
<protein>
    <submittedName>
        <fullName evidence="4">Uncharacterized protein</fullName>
    </submittedName>
</protein>
<dbReference type="PRINTS" id="PR01415">
    <property type="entry name" value="ANKYRIN"/>
</dbReference>
<keyword evidence="5" id="KW-1185">Reference proteome</keyword>
<dbReference type="PANTHER" id="PTHR46680:SF3">
    <property type="entry name" value="NF-KAPPA-B INHIBITOR CACTUS"/>
    <property type="match status" value="1"/>
</dbReference>
<dbReference type="InterPro" id="IPR002110">
    <property type="entry name" value="Ankyrin_rpt"/>
</dbReference>
<gene>
    <name evidence="4" type="ORF">ACJMK2_009997</name>
</gene>
<dbReference type="EMBL" id="JBJQND010000012">
    <property type="protein sequence ID" value="KAL3859804.1"/>
    <property type="molecule type" value="Genomic_DNA"/>
</dbReference>
<dbReference type="PANTHER" id="PTHR46680">
    <property type="entry name" value="NF-KAPPA-B INHIBITOR ALPHA"/>
    <property type="match status" value="1"/>
</dbReference>
<dbReference type="Gene3D" id="1.25.40.20">
    <property type="entry name" value="Ankyrin repeat-containing domain"/>
    <property type="match status" value="1"/>
</dbReference>
<keyword evidence="1" id="KW-0677">Repeat</keyword>
<feature type="repeat" description="ANK" evidence="3">
    <location>
        <begin position="242"/>
        <end position="276"/>
    </location>
</feature>
<name>A0ABD3VDZ4_SINWO</name>
<evidence type="ECO:0000313" key="5">
    <source>
        <dbReference type="Proteomes" id="UP001634394"/>
    </source>
</evidence>
<organism evidence="4 5">
    <name type="scientific">Sinanodonta woodiana</name>
    <name type="common">Chinese pond mussel</name>
    <name type="synonym">Anodonta woodiana</name>
    <dbReference type="NCBI Taxonomy" id="1069815"/>
    <lineage>
        <taxon>Eukaryota</taxon>
        <taxon>Metazoa</taxon>
        <taxon>Spiralia</taxon>
        <taxon>Lophotrochozoa</taxon>
        <taxon>Mollusca</taxon>
        <taxon>Bivalvia</taxon>
        <taxon>Autobranchia</taxon>
        <taxon>Heteroconchia</taxon>
        <taxon>Palaeoheterodonta</taxon>
        <taxon>Unionida</taxon>
        <taxon>Unionoidea</taxon>
        <taxon>Unionidae</taxon>
        <taxon>Unioninae</taxon>
        <taxon>Sinanodonta</taxon>
    </lineage>
</organism>
<dbReference type="Pfam" id="PF13606">
    <property type="entry name" value="Ank_3"/>
    <property type="match status" value="1"/>
</dbReference>
<dbReference type="SUPFAM" id="SSF48403">
    <property type="entry name" value="Ankyrin repeat"/>
    <property type="match status" value="1"/>
</dbReference>
<dbReference type="PROSITE" id="PS50088">
    <property type="entry name" value="ANK_REPEAT"/>
    <property type="match status" value="4"/>
</dbReference>
<dbReference type="AlphaFoldDB" id="A0ABD3VDZ4"/>
<feature type="repeat" description="ANK" evidence="3">
    <location>
        <begin position="312"/>
        <end position="340"/>
    </location>
</feature>
<dbReference type="Proteomes" id="UP001634394">
    <property type="component" value="Unassembled WGS sequence"/>
</dbReference>
<comment type="caution">
    <text evidence="4">The sequence shown here is derived from an EMBL/GenBank/DDBJ whole genome shotgun (WGS) entry which is preliminary data.</text>
</comment>
<accession>A0ABD3VDZ4</accession>
<evidence type="ECO:0000313" key="4">
    <source>
        <dbReference type="EMBL" id="KAL3859804.1"/>
    </source>
</evidence>
<dbReference type="InterPro" id="IPR036770">
    <property type="entry name" value="Ankyrin_rpt-contain_sf"/>
</dbReference>
<feature type="repeat" description="ANK" evidence="3">
    <location>
        <begin position="203"/>
        <end position="225"/>
    </location>
</feature>
<sequence>METRGYMTSKNVKMAAIEDDINNDRDLVTDDLHYSDTMQISHKMARVCEERCDSGINSFSFQSFRDSMESSCTFSVGKTELCEIIHEDFSEKCTNLSLEDEGISSFSYTPSVCIKPNSVKALRIVLDFSEQDKDGDTFVNLALIGGNERLACALIDMVPNVECLNIPNSLYQRPVHLAVLTKQVKILKKLLSKNIEIACQDHQGNTPLHLACRNGDIDCVKAILEVVRERRDFQCLEVRNSQGLTCLHVAARVTENRLNIVTELIKSEANVNAVDATSGRTILHYACEKRDIELVRFLMKYTNIEIDFLAFDGKPAIYIAYWRNYQDIVKRLIKAGADFDYNVLDDVSEDSDNENV</sequence>
<evidence type="ECO:0000256" key="2">
    <source>
        <dbReference type="ARBA" id="ARBA00023043"/>
    </source>
</evidence>
<feature type="repeat" description="ANK" evidence="3">
    <location>
        <begin position="278"/>
        <end position="300"/>
    </location>
</feature>
<proteinExistence type="predicted"/>
<evidence type="ECO:0000256" key="1">
    <source>
        <dbReference type="ARBA" id="ARBA00022737"/>
    </source>
</evidence>
<dbReference type="SMART" id="SM00248">
    <property type="entry name" value="ANK"/>
    <property type="match status" value="6"/>
</dbReference>
<dbReference type="PROSITE" id="PS50297">
    <property type="entry name" value="ANK_REP_REGION"/>
    <property type="match status" value="4"/>
</dbReference>
<keyword evidence="2 3" id="KW-0040">ANK repeat</keyword>
<dbReference type="Pfam" id="PF12796">
    <property type="entry name" value="Ank_2"/>
    <property type="match status" value="1"/>
</dbReference>
<reference evidence="4 5" key="1">
    <citation type="submission" date="2024-11" db="EMBL/GenBank/DDBJ databases">
        <title>Chromosome-level genome assembly of the freshwater bivalve Anodonta woodiana.</title>
        <authorList>
            <person name="Chen X."/>
        </authorList>
    </citation>
    <scope>NUCLEOTIDE SEQUENCE [LARGE SCALE GENOMIC DNA]</scope>
    <source>
        <strain evidence="4">MN2024</strain>
        <tissue evidence="4">Gills</tissue>
    </source>
</reference>